<organism evidence="5 6">
    <name type="scientific">Azohydromonas caseinilytica</name>
    <dbReference type="NCBI Taxonomy" id="2728836"/>
    <lineage>
        <taxon>Bacteria</taxon>
        <taxon>Pseudomonadati</taxon>
        <taxon>Pseudomonadota</taxon>
        <taxon>Betaproteobacteria</taxon>
        <taxon>Burkholderiales</taxon>
        <taxon>Sphaerotilaceae</taxon>
        <taxon>Azohydromonas</taxon>
    </lineage>
</organism>
<evidence type="ECO:0000256" key="1">
    <source>
        <dbReference type="ARBA" id="ARBA00010873"/>
    </source>
</evidence>
<dbReference type="Pfam" id="PF03389">
    <property type="entry name" value="MobA_MobL"/>
    <property type="match status" value="1"/>
</dbReference>
<accession>A0A848FIR9</accession>
<dbReference type="InterPro" id="IPR005053">
    <property type="entry name" value="MobA_MobL"/>
</dbReference>
<keyword evidence="2" id="KW-0184">Conjugation</keyword>
<feature type="domain" description="MobA/MobL protein" evidence="4">
    <location>
        <begin position="2"/>
        <end position="212"/>
    </location>
</feature>
<dbReference type="Proteomes" id="UP000574067">
    <property type="component" value="Unassembled WGS sequence"/>
</dbReference>
<name>A0A848FIR9_9BURK</name>
<reference evidence="5 6" key="1">
    <citation type="submission" date="2020-04" db="EMBL/GenBank/DDBJ databases">
        <title>Azohydromonas sp. isolated from soil.</title>
        <authorList>
            <person name="Dahal R.H."/>
        </authorList>
    </citation>
    <scope>NUCLEOTIDE SEQUENCE [LARGE SCALE GENOMIC DNA]</scope>
    <source>
        <strain evidence="5 6">G-1-1-14</strain>
    </source>
</reference>
<evidence type="ECO:0000256" key="2">
    <source>
        <dbReference type="ARBA" id="ARBA00022971"/>
    </source>
</evidence>
<feature type="compositionally biased region" description="Basic and acidic residues" evidence="3">
    <location>
        <begin position="208"/>
        <end position="221"/>
    </location>
</feature>
<dbReference type="EMBL" id="JABBFW010000068">
    <property type="protein sequence ID" value="NML19174.1"/>
    <property type="molecule type" value="Genomic_DNA"/>
</dbReference>
<dbReference type="AlphaFoldDB" id="A0A848FIR9"/>
<evidence type="ECO:0000313" key="6">
    <source>
        <dbReference type="Proteomes" id="UP000574067"/>
    </source>
</evidence>
<evidence type="ECO:0000313" key="5">
    <source>
        <dbReference type="EMBL" id="NML19174.1"/>
    </source>
</evidence>
<feature type="region of interest" description="Disordered" evidence="3">
    <location>
        <begin position="295"/>
        <end position="348"/>
    </location>
</feature>
<feature type="compositionally biased region" description="Basic and acidic residues" evidence="3">
    <location>
        <begin position="189"/>
        <end position="200"/>
    </location>
</feature>
<feature type="compositionally biased region" description="Pro residues" evidence="3">
    <location>
        <begin position="323"/>
        <end position="332"/>
    </location>
</feature>
<feature type="compositionally biased region" description="Low complexity" evidence="3">
    <location>
        <begin position="300"/>
        <end position="322"/>
    </location>
</feature>
<comment type="caution">
    <text evidence="5">The sequence shown here is derived from an EMBL/GenBank/DDBJ whole genome shotgun (WGS) entry which is preliminary data.</text>
</comment>
<protein>
    <submittedName>
        <fullName evidence="5">MobA/MobL family protein</fullName>
    </submittedName>
</protein>
<proteinExistence type="inferred from homology"/>
<evidence type="ECO:0000259" key="4">
    <source>
        <dbReference type="Pfam" id="PF03389"/>
    </source>
</evidence>
<evidence type="ECO:0000256" key="3">
    <source>
        <dbReference type="SAM" id="MobiDB-lite"/>
    </source>
</evidence>
<feature type="compositionally biased region" description="Basic and acidic residues" evidence="3">
    <location>
        <begin position="338"/>
        <end position="348"/>
    </location>
</feature>
<feature type="region of interest" description="Disordered" evidence="3">
    <location>
        <begin position="246"/>
        <end position="277"/>
    </location>
</feature>
<dbReference type="Gene3D" id="3.30.930.30">
    <property type="match status" value="1"/>
</dbReference>
<comment type="similarity">
    <text evidence="1">Belongs to the MobA/MobL family.</text>
</comment>
<gene>
    <name evidence="5" type="ORF">HHL10_29830</name>
</gene>
<keyword evidence="6" id="KW-1185">Reference proteome</keyword>
<sequence>MAAIAYRTACRLVDERTGQVHDYTRKGGVLSTEILLPDGGSAERNALWNAAEAAEKRKDARTAREWVIALPSELDAQQRQELAVGFGIELATRYGVAVDLAVHAPDHEGDNRNHHAHILTTTRQVQRDESGALVLGKKAVIELSDRDRRALGLGAIGEEIKAVRQLWEQTANRALEQAGRAERIDARSLKAQGIDREATRHMGPAATEMERRGIQTDRGDMNRQAAANNQERAQLVAEVIDLQEQRQRRDQERQEARREAAAARRQKARDARDKAREERIAAGVRELEAAAKDWPPLQPLAPQKPAQQAAPPAQPPRQSLPSRPAPAVPRQPSPEELQAQRERAERERIERMSIEELSQEIGRLRPQPAAQLALGDEAVKAALEVQQKLEEQIASSRARESSAWEAVQTWRQDHPMKTWAHDAGVFRSEFLIQQEAAAVDARSARHAAEVSLPATKREVEKLCLQAERRILVEQAPIRAQIAELQKVLDAKQERARLVRDFREVAAKRAGPMLGWGDGGKQWQVTPAPLRELIEIYNRAPPQAQAAILQRLGNDQQANQHVRGLLEQRQELVQQQQQDRGWSHGR</sequence>
<feature type="region of interest" description="Disordered" evidence="3">
    <location>
        <begin position="189"/>
        <end position="228"/>
    </location>
</feature>